<comment type="cofactor">
    <cofactor evidence="1 11">
        <name>Zn(2+)</name>
        <dbReference type="ChEBI" id="CHEBI:29105"/>
    </cofactor>
</comment>
<dbReference type="PANTHER" id="PTHR42837:SF2">
    <property type="entry name" value="MEMBRANE METALLOPROTEASE ARASP2, CHLOROPLASTIC-RELATED"/>
    <property type="match status" value="1"/>
</dbReference>
<accession>A0A0U4N1U6</accession>
<keyword evidence="8 11" id="KW-1133">Transmembrane helix</keyword>
<keyword evidence="5 11" id="KW-0812">Transmembrane</keyword>
<dbReference type="NCBIfam" id="TIGR00054">
    <property type="entry name" value="RIP metalloprotease RseP"/>
    <property type="match status" value="1"/>
</dbReference>
<dbReference type="STRING" id="1653476.THC_0816"/>
<comment type="similarity">
    <text evidence="3 11">Belongs to the peptidase M50B family.</text>
</comment>
<feature type="transmembrane region" description="Helical" evidence="11">
    <location>
        <begin position="6"/>
        <end position="26"/>
    </location>
</feature>
<evidence type="ECO:0000256" key="5">
    <source>
        <dbReference type="ARBA" id="ARBA00022692"/>
    </source>
</evidence>
<feature type="domain" description="PDZ" evidence="12">
    <location>
        <begin position="129"/>
        <end position="184"/>
    </location>
</feature>
<evidence type="ECO:0000256" key="1">
    <source>
        <dbReference type="ARBA" id="ARBA00001947"/>
    </source>
</evidence>
<keyword evidence="14" id="KW-1185">Reference proteome</keyword>
<dbReference type="GO" id="GO:0004222">
    <property type="term" value="F:metalloendopeptidase activity"/>
    <property type="evidence" value="ECO:0007669"/>
    <property type="project" value="InterPro"/>
</dbReference>
<dbReference type="EMBL" id="AP014945">
    <property type="protein sequence ID" value="BAU23206.1"/>
    <property type="molecule type" value="Genomic_DNA"/>
</dbReference>
<dbReference type="KEGG" id="cthi:THC_0816"/>
<keyword evidence="7 11" id="KW-0862">Zinc</keyword>
<dbReference type="Pfam" id="PF02163">
    <property type="entry name" value="Peptidase_M50"/>
    <property type="match status" value="1"/>
</dbReference>
<evidence type="ECO:0000256" key="4">
    <source>
        <dbReference type="ARBA" id="ARBA00022670"/>
    </source>
</evidence>
<dbReference type="CDD" id="cd23081">
    <property type="entry name" value="cpPDZ_EcRseP-like"/>
    <property type="match status" value="1"/>
</dbReference>
<evidence type="ECO:0000256" key="2">
    <source>
        <dbReference type="ARBA" id="ARBA00004141"/>
    </source>
</evidence>
<feature type="transmembrane region" description="Helical" evidence="11">
    <location>
        <begin position="95"/>
        <end position="117"/>
    </location>
</feature>
<proteinExistence type="inferred from homology"/>
<keyword evidence="9 11" id="KW-0482">Metalloprotease</keyword>
<dbReference type="PANTHER" id="PTHR42837">
    <property type="entry name" value="REGULATOR OF SIGMA-E PROTEASE RSEP"/>
    <property type="match status" value="1"/>
</dbReference>
<evidence type="ECO:0000256" key="8">
    <source>
        <dbReference type="ARBA" id="ARBA00022989"/>
    </source>
</evidence>
<dbReference type="AlphaFoldDB" id="A0A0U4N1U6"/>
<evidence type="ECO:0000256" key="11">
    <source>
        <dbReference type="RuleBase" id="RU362031"/>
    </source>
</evidence>
<evidence type="ECO:0000256" key="7">
    <source>
        <dbReference type="ARBA" id="ARBA00022833"/>
    </source>
</evidence>
<comment type="subcellular location">
    <subcellularLocation>
        <location evidence="2">Membrane</location>
        <topology evidence="2">Multi-pass membrane protein</topology>
    </subcellularLocation>
</comment>
<dbReference type="InterPro" id="IPR041489">
    <property type="entry name" value="PDZ_6"/>
</dbReference>
<dbReference type="InterPro" id="IPR001478">
    <property type="entry name" value="PDZ"/>
</dbReference>
<evidence type="ECO:0000256" key="10">
    <source>
        <dbReference type="ARBA" id="ARBA00023136"/>
    </source>
</evidence>
<organism evidence="13 14">
    <name type="scientific">Caldimicrobium thiodismutans</name>
    <dbReference type="NCBI Taxonomy" id="1653476"/>
    <lineage>
        <taxon>Bacteria</taxon>
        <taxon>Pseudomonadati</taxon>
        <taxon>Thermodesulfobacteriota</taxon>
        <taxon>Thermodesulfobacteria</taxon>
        <taxon>Thermodesulfobacteriales</taxon>
        <taxon>Thermodesulfobacteriaceae</taxon>
        <taxon>Caldimicrobium</taxon>
    </lineage>
</organism>
<feature type="transmembrane region" description="Helical" evidence="11">
    <location>
        <begin position="279"/>
        <end position="299"/>
    </location>
</feature>
<dbReference type="PROSITE" id="PS50106">
    <property type="entry name" value="PDZ"/>
    <property type="match status" value="1"/>
</dbReference>
<evidence type="ECO:0000256" key="6">
    <source>
        <dbReference type="ARBA" id="ARBA00022801"/>
    </source>
</evidence>
<dbReference type="EC" id="3.4.24.-" evidence="11"/>
<dbReference type="CDD" id="cd06163">
    <property type="entry name" value="S2P-M50_PDZ_RseP-like"/>
    <property type="match status" value="1"/>
</dbReference>
<evidence type="ECO:0000256" key="3">
    <source>
        <dbReference type="ARBA" id="ARBA00007931"/>
    </source>
</evidence>
<dbReference type="Pfam" id="PF17820">
    <property type="entry name" value="PDZ_6"/>
    <property type="match status" value="1"/>
</dbReference>
<dbReference type="RefSeq" id="WP_068513697.1">
    <property type="nucleotide sequence ID" value="NZ_AP014945.1"/>
</dbReference>
<evidence type="ECO:0000313" key="13">
    <source>
        <dbReference type="EMBL" id="BAU23206.1"/>
    </source>
</evidence>
<dbReference type="Proteomes" id="UP000068196">
    <property type="component" value="Chromosome"/>
</dbReference>
<dbReference type="GO" id="GO:0016020">
    <property type="term" value="C:membrane"/>
    <property type="evidence" value="ECO:0007669"/>
    <property type="project" value="UniProtKB-SubCell"/>
</dbReference>
<feature type="transmembrane region" description="Helical" evidence="11">
    <location>
        <begin position="247"/>
        <end position="267"/>
    </location>
</feature>
<dbReference type="SUPFAM" id="SSF50156">
    <property type="entry name" value="PDZ domain-like"/>
    <property type="match status" value="1"/>
</dbReference>
<dbReference type="InterPro" id="IPR008915">
    <property type="entry name" value="Peptidase_M50"/>
</dbReference>
<reference evidence="14" key="2">
    <citation type="journal article" date="2016" name="Int. J. Syst. Evol. Microbiol.">
        <title>Caldimicrobium thiodismutans sp. nov., a sulfur-disproportionating bacterium isolated from a hot spring.</title>
        <authorList>
            <person name="Kojima H."/>
            <person name="Umezawa K."/>
            <person name="Fukui M."/>
        </authorList>
    </citation>
    <scope>NUCLEOTIDE SEQUENCE [LARGE SCALE GENOMIC DNA]</scope>
    <source>
        <strain evidence="14">TF1</strain>
    </source>
</reference>
<dbReference type="SMART" id="SM00228">
    <property type="entry name" value="PDZ"/>
    <property type="match status" value="1"/>
</dbReference>
<gene>
    <name evidence="13" type="ORF">THC_0816</name>
</gene>
<reference evidence="13 14" key="1">
    <citation type="journal article" date="2016" name="Int. J. Syst. Evol. Microbiol.">
        <title>Caldimicrobium thiodismutans sp. nov., a sulfur-disproportionating bacterium isolated from a hot spring, and emended description of the genus Caldimicrobium.</title>
        <authorList>
            <person name="Kojima H."/>
            <person name="Umezawa K."/>
            <person name="Fukui M."/>
        </authorList>
    </citation>
    <scope>NUCLEOTIDE SEQUENCE [LARGE SCALE GENOMIC DNA]</scope>
    <source>
        <strain evidence="13 14">TF1</strain>
    </source>
</reference>
<feature type="transmembrane region" description="Helical" evidence="11">
    <location>
        <begin position="329"/>
        <end position="348"/>
    </location>
</feature>
<dbReference type="PATRIC" id="fig|1653476.3.peg.847"/>
<keyword evidence="4 13" id="KW-0645">Protease</keyword>
<evidence type="ECO:0000256" key="9">
    <source>
        <dbReference type="ARBA" id="ARBA00023049"/>
    </source>
</evidence>
<keyword evidence="6 11" id="KW-0378">Hydrolase</keyword>
<dbReference type="GO" id="GO:0006508">
    <property type="term" value="P:proteolysis"/>
    <property type="evidence" value="ECO:0007669"/>
    <property type="project" value="UniProtKB-KW"/>
</dbReference>
<dbReference type="InterPro" id="IPR004387">
    <property type="entry name" value="Pept_M50_Zn"/>
</dbReference>
<dbReference type="GO" id="GO:0046872">
    <property type="term" value="F:metal ion binding"/>
    <property type="evidence" value="ECO:0007669"/>
    <property type="project" value="UniProtKB-KW"/>
</dbReference>
<name>A0A0U4N1U6_9BACT</name>
<keyword evidence="11" id="KW-0479">Metal-binding</keyword>
<sequence length="360" mass="39676">MLITILATIIVIGILVFVHELGHFLAAKKMGVRVEIFSLGFGPKILGFLKGETEYRISLIPLGGYVKLYGEHPDTLPNVAETEKAFAFKKTWQKAFIVIAGPLANFIFAFLAFWLIFSFIGRTFTPPKIGEIFPGSPAEKAGLQKGDLITEINGKSVKSFEDILLELRKEETPQEIELKVRRGTEILLFKVKPELMEGTNVFGKKTRVPFLGVKSAPEQIHERLDPISAFGLAAKKVYDFTSLTFLAIYKLFTGELPFSTLGGPITIGKFAGDSARLGIVAFISFMALLSINLGVLNILPLPMLDGGHLVIFGIEALRGNPLSLKTQELIFKIGLVLIIALSIAVFYNDILRVLSGWKLH</sequence>
<dbReference type="OrthoDB" id="9782003at2"/>
<keyword evidence="10 11" id="KW-0472">Membrane</keyword>
<protein>
    <recommendedName>
        <fullName evidence="11">Zinc metalloprotease</fullName>
        <ecNumber evidence="11">3.4.24.-</ecNumber>
    </recommendedName>
</protein>
<evidence type="ECO:0000259" key="12">
    <source>
        <dbReference type="PROSITE" id="PS50106"/>
    </source>
</evidence>
<dbReference type="InterPro" id="IPR036034">
    <property type="entry name" value="PDZ_sf"/>
</dbReference>
<dbReference type="Gene3D" id="2.30.42.10">
    <property type="match status" value="1"/>
</dbReference>
<evidence type="ECO:0000313" key="14">
    <source>
        <dbReference type="Proteomes" id="UP000068196"/>
    </source>
</evidence>